<dbReference type="Proteomes" id="UP000012960">
    <property type="component" value="Unplaced"/>
</dbReference>
<evidence type="ECO:0008006" key="5">
    <source>
        <dbReference type="Google" id="ProtNLM"/>
    </source>
</evidence>
<dbReference type="Gene3D" id="3.30.70.100">
    <property type="match status" value="1"/>
</dbReference>
<name>A0A804KE51_MUSAM</name>
<keyword evidence="1" id="KW-0479">Metal-binding</keyword>
<dbReference type="InParanoid" id="A0A804KE51"/>
<dbReference type="FunCoup" id="A0A804KE51">
    <property type="interactions" value="80"/>
</dbReference>
<dbReference type="PANTHER" id="PTHR45868">
    <property type="entry name" value="HEAVY METAL-ASSOCIATED ISOPRENYLATED PLANT PROTEIN 33-RELATED"/>
    <property type="match status" value="1"/>
</dbReference>
<evidence type="ECO:0000256" key="1">
    <source>
        <dbReference type="ARBA" id="ARBA00022723"/>
    </source>
</evidence>
<reference evidence="3" key="1">
    <citation type="submission" date="2021-05" db="UniProtKB">
        <authorList>
            <consortium name="EnsemblPlants"/>
        </authorList>
    </citation>
    <scope>IDENTIFICATION</scope>
    <source>
        <strain evidence="3">subsp. malaccensis</strain>
    </source>
</reference>
<dbReference type="OMA" id="SANCCER"/>
<feature type="region of interest" description="Disordered" evidence="2">
    <location>
        <begin position="76"/>
        <end position="146"/>
    </location>
</feature>
<protein>
    <recommendedName>
        <fullName evidence="5">HMA domain-containing protein</fullName>
    </recommendedName>
</protein>
<evidence type="ECO:0000313" key="3">
    <source>
        <dbReference type="EnsemblPlants" id="Ma08_p34670.1"/>
    </source>
</evidence>
<feature type="compositionally biased region" description="Polar residues" evidence="2">
    <location>
        <begin position="112"/>
        <end position="128"/>
    </location>
</feature>
<organism evidence="3 4">
    <name type="scientific">Musa acuminata subsp. malaccensis</name>
    <name type="common">Wild banana</name>
    <name type="synonym">Musa malaccensis</name>
    <dbReference type="NCBI Taxonomy" id="214687"/>
    <lineage>
        <taxon>Eukaryota</taxon>
        <taxon>Viridiplantae</taxon>
        <taxon>Streptophyta</taxon>
        <taxon>Embryophyta</taxon>
        <taxon>Tracheophyta</taxon>
        <taxon>Spermatophyta</taxon>
        <taxon>Magnoliopsida</taxon>
        <taxon>Liliopsida</taxon>
        <taxon>Zingiberales</taxon>
        <taxon>Musaceae</taxon>
        <taxon>Musa</taxon>
    </lineage>
</organism>
<keyword evidence="4" id="KW-1185">Reference proteome</keyword>
<accession>A0A804KE51</accession>
<dbReference type="EnsemblPlants" id="Ma08_t34670.1">
    <property type="protein sequence ID" value="Ma08_p34670.1"/>
    <property type="gene ID" value="Ma08_g34670"/>
</dbReference>
<proteinExistence type="predicted"/>
<sequence>MTTRVELKVSANCCERCKRKKVLKALSIKGVLRAEIHPSLPKLTVISVLDPKFLVRKLFKVGKNAKILPAEIPKPQGEETRWEAVEIKSSEPSKEAKEGSGSKKPNPEKENSTSSTVNDKNSSASIDSGSPDDRNREASDGAEATKSSNATIVATLAQVKGIANQKSAELMASQPRVFCPISEPMSSYCAMNAYPSPAPYYYHYDMPAPPSAAPFHDCYCSDDNYVGCRIM</sequence>
<evidence type="ECO:0000256" key="2">
    <source>
        <dbReference type="SAM" id="MobiDB-lite"/>
    </source>
</evidence>
<dbReference type="GO" id="GO:0046872">
    <property type="term" value="F:metal ion binding"/>
    <property type="evidence" value="ECO:0007669"/>
    <property type="project" value="UniProtKB-KW"/>
</dbReference>
<dbReference type="Gramene" id="Ma08_t34670.1">
    <property type="protein sequence ID" value="Ma08_p34670.1"/>
    <property type="gene ID" value="Ma08_g34670"/>
</dbReference>
<evidence type="ECO:0000313" key="4">
    <source>
        <dbReference type="Proteomes" id="UP000012960"/>
    </source>
</evidence>
<feature type="compositionally biased region" description="Basic and acidic residues" evidence="2">
    <location>
        <begin position="76"/>
        <end position="111"/>
    </location>
</feature>
<dbReference type="AlphaFoldDB" id="A0A804KE51"/>
<dbReference type="PANTHER" id="PTHR45868:SF14">
    <property type="entry name" value="OS08G0205500 PROTEIN"/>
    <property type="match status" value="1"/>
</dbReference>